<name>A0ABX1FQQ6_9PSEU</name>
<dbReference type="EMBL" id="VSRL01000168">
    <property type="protein sequence ID" value="NKE61338.1"/>
    <property type="molecule type" value="Genomic_DNA"/>
</dbReference>
<sequence>MAEKATPTNPLPLLLKVEEAARLLNIGRTRVFDLLRTGQLRSVKIFGARRVPLTSIHSYIETLLQEPEAA</sequence>
<protein>
    <submittedName>
        <fullName evidence="2">Helix-turn-helix domain-containing protein</fullName>
    </submittedName>
</protein>
<reference evidence="2 3" key="1">
    <citation type="submission" date="2019-08" db="EMBL/GenBank/DDBJ databases">
        <title>Lentzea from Indian Himalayas.</title>
        <authorList>
            <person name="Mandal S."/>
            <person name="Mallick Gupta A."/>
            <person name="Maiti P.K."/>
            <person name="Sarkar J."/>
            <person name="Mandal S."/>
        </authorList>
    </citation>
    <scope>NUCLEOTIDE SEQUENCE [LARGE SCALE GENOMIC DNA]</scope>
    <source>
        <strain evidence="2 3">PSKA42</strain>
    </source>
</reference>
<dbReference type="RefSeq" id="WP_167977987.1">
    <property type="nucleotide sequence ID" value="NZ_VSRL01000168.1"/>
</dbReference>
<dbReference type="NCBIfam" id="TIGR01764">
    <property type="entry name" value="excise"/>
    <property type="match status" value="1"/>
</dbReference>
<evidence type="ECO:0000313" key="3">
    <source>
        <dbReference type="Proteomes" id="UP001515943"/>
    </source>
</evidence>
<dbReference type="Pfam" id="PF12728">
    <property type="entry name" value="HTH_17"/>
    <property type="match status" value="1"/>
</dbReference>
<accession>A0ABX1FQQ6</accession>
<feature type="domain" description="Helix-turn-helix" evidence="1">
    <location>
        <begin position="14"/>
        <end position="61"/>
    </location>
</feature>
<gene>
    <name evidence="2" type="ORF">FXN61_33060</name>
</gene>
<evidence type="ECO:0000313" key="2">
    <source>
        <dbReference type="EMBL" id="NKE61338.1"/>
    </source>
</evidence>
<comment type="caution">
    <text evidence="2">The sequence shown here is derived from an EMBL/GenBank/DDBJ whole genome shotgun (WGS) entry which is preliminary data.</text>
</comment>
<evidence type="ECO:0000259" key="1">
    <source>
        <dbReference type="Pfam" id="PF12728"/>
    </source>
</evidence>
<keyword evidence="3" id="KW-1185">Reference proteome</keyword>
<dbReference type="Proteomes" id="UP001515943">
    <property type="component" value="Unassembled WGS sequence"/>
</dbReference>
<proteinExistence type="predicted"/>
<dbReference type="InterPro" id="IPR010093">
    <property type="entry name" value="SinI_DNA-bd"/>
</dbReference>
<organism evidence="2 3">
    <name type="scientific">Lentzea indica</name>
    <dbReference type="NCBI Taxonomy" id="2604800"/>
    <lineage>
        <taxon>Bacteria</taxon>
        <taxon>Bacillati</taxon>
        <taxon>Actinomycetota</taxon>
        <taxon>Actinomycetes</taxon>
        <taxon>Pseudonocardiales</taxon>
        <taxon>Pseudonocardiaceae</taxon>
        <taxon>Lentzea</taxon>
    </lineage>
</organism>
<dbReference type="InterPro" id="IPR041657">
    <property type="entry name" value="HTH_17"/>
</dbReference>